<reference evidence="3" key="1">
    <citation type="journal article" date="2010" name="PLoS Negl. Trop. Dis.">
        <title>The genome sequence of Trypanosoma brucei gambiense, causative agent of chronic human african trypanosomiasis.</title>
        <authorList>
            <person name="Jackson A.P."/>
            <person name="Sanders M."/>
            <person name="Berry A."/>
            <person name="McQuillan J."/>
            <person name="Aslett M.A."/>
            <person name="Quail M.A."/>
            <person name="Chukualim B."/>
            <person name="Capewell P."/>
            <person name="MacLeod A."/>
            <person name="Melville S.E."/>
            <person name="Gibson W."/>
            <person name="Barry J.D."/>
            <person name="Berriman M."/>
            <person name="Hertz-Fowler C."/>
        </authorList>
    </citation>
    <scope>NUCLEOTIDE SEQUENCE [LARGE SCALE GENOMIC DNA]</scope>
    <source>
        <strain evidence="3">MHOM/CI/86/DAL972</strain>
    </source>
</reference>
<dbReference type="Proteomes" id="UP000002316">
    <property type="component" value="Chromosome 5"/>
</dbReference>
<evidence type="ECO:0000313" key="2">
    <source>
        <dbReference type="EMBL" id="CBH10911.1"/>
    </source>
</evidence>
<proteinExistence type="predicted"/>
<sequence length="123" mass="14485">MFINIYIYIYIYMHICVYMCAVVTSYTWRLLSLPCVAVTYGRLLVTSSIVWHMAQLLFHSSRRGVTHEREEQISFFWLYPSGRSLPNSFLRYSHRKASFPFSVFFFSLSVGELWRKCNGGDGQ</sequence>
<dbReference type="EMBL" id="FN554968">
    <property type="protein sequence ID" value="CBH10911.1"/>
    <property type="molecule type" value="Genomic_DNA"/>
</dbReference>
<evidence type="ECO:0000256" key="1">
    <source>
        <dbReference type="SAM" id="Phobius"/>
    </source>
</evidence>
<dbReference type="KEGG" id="tbg:TbgDal_V490"/>
<feature type="transmembrane region" description="Helical" evidence="1">
    <location>
        <begin position="7"/>
        <end position="28"/>
    </location>
</feature>
<dbReference type="AlphaFoldDB" id="C9ZND3"/>
<keyword evidence="1" id="KW-1133">Transmembrane helix</keyword>
<evidence type="ECO:0000313" key="3">
    <source>
        <dbReference type="Proteomes" id="UP000002316"/>
    </source>
</evidence>
<dbReference type="GeneID" id="23861502"/>
<organism evidence="2 3">
    <name type="scientific">Trypanosoma brucei gambiense (strain MHOM/CI/86/DAL972)</name>
    <dbReference type="NCBI Taxonomy" id="679716"/>
    <lineage>
        <taxon>Eukaryota</taxon>
        <taxon>Discoba</taxon>
        <taxon>Euglenozoa</taxon>
        <taxon>Kinetoplastea</taxon>
        <taxon>Metakinetoplastina</taxon>
        <taxon>Trypanosomatida</taxon>
        <taxon>Trypanosomatidae</taxon>
        <taxon>Trypanosoma</taxon>
    </lineage>
</organism>
<protein>
    <submittedName>
        <fullName evidence="2">Uncharacterized protein</fullName>
    </submittedName>
</protein>
<name>C9ZND3_TRYB9</name>
<keyword evidence="1" id="KW-0812">Transmembrane</keyword>
<gene>
    <name evidence="2" type="ORF">TbgDal_V490</name>
</gene>
<keyword evidence="1" id="KW-0472">Membrane</keyword>
<accession>C9ZND3</accession>
<dbReference type="RefSeq" id="XP_011773198.1">
    <property type="nucleotide sequence ID" value="XM_011774896.1"/>
</dbReference>